<dbReference type="InterPro" id="IPR014016">
    <property type="entry name" value="UvrD-like_ATP-bd"/>
</dbReference>
<evidence type="ECO:0000256" key="9">
    <source>
        <dbReference type="ARBA" id="ARBA00034808"/>
    </source>
</evidence>
<sequence>MDYLKGLNDKQREAALHKDGPLLILAGAGSGKTSTMTRRIAYLIKEERVSPYNIFAVTFTNKAAKEMRDRVENLIGEGLNMWILTFHSACLRILRRNAELLGYTNDFVVYDPTDQKTVIKNCIKAANVDDKKYTPAYVLSVISDNKEKAVTPQEFMRLNEGDFKGKILAGLYSEYCKTLKKNNAMDFDDLIVNTVRLFEENEDVLLHYQNRFKYIMVDEYQDTNFMQYRFIRLLAEAHNNICVVGDDDQCIYQWRGADITNILDFEKDFKNTKVIKLEQNYRSYGNILAAAHSVVERNMQRKHKKLWTDKEPGEKITYYRADDEKDEARYIAQEIDRLKTSDRQYKDFAILYRTNAQSRNFEEALSAREIPYRVLGGLRYYDRKEIKDIMSYMRLVQNPSDDVAFVRIINEPKRGIGDKTVEKVRTLAEVRGESLFETLKDDEVVMGLPSKAVASVRKMVDTILKYSEEKDNLRVSDIYDGLLVNTGYLKSLEDANTVEAEGRIENIMEFKSVIYDYEKEDPQLSLSDFMEKIALVAEVDNHNENENAVVLMTMHSAKGLEFPVVFLPGMEDGLFPGWRALEKPAGLEEERRLCYVGMTRAKERLFMTSAQMRTLYGKTEYTRESQFMREIDKKLLAGDGVYEKKSANLENGLGSSFGNSWGSGSGFGGTAAQKAPASRTGSSWGNLGSRPGASALRGGNDGFASASPTMPFDPLSAAKRDSKESAASRGNADFQAGDRVNHAKFGEGMVVSADGKTISVMFDSAGMKKLAKDIAPIKKI</sequence>
<evidence type="ECO:0000256" key="11">
    <source>
        <dbReference type="PROSITE-ProRule" id="PRU00560"/>
    </source>
</evidence>
<keyword evidence="4 11" id="KW-0347">Helicase</keyword>
<organism evidence="15 16">
    <name type="scientific">Aminipila terrae</name>
    <dbReference type="NCBI Taxonomy" id="2697030"/>
    <lineage>
        <taxon>Bacteria</taxon>
        <taxon>Bacillati</taxon>
        <taxon>Bacillota</taxon>
        <taxon>Clostridia</taxon>
        <taxon>Peptostreptococcales</taxon>
        <taxon>Anaerovoracaceae</taxon>
        <taxon>Aminipila</taxon>
    </lineage>
</organism>
<proteinExistence type="inferred from homology"/>
<dbReference type="Gene3D" id="3.40.50.300">
    <property type="entry name" value="P-loop containing nucleotide triphosphate hydrolases"/>
    <property type="match status" value="2"/>
</dbReference>
<feature type="region of interest" description="Disordered" evidence="12">
    <location>
        <begin position="668"/>
        <end position="735"/>
    </location>
</feature>
<dbReference type="CDD" id="cd18807">
    <property type="entry name" value="SF1_C_UvrD"/>
    <property type="match status" value="1"/>
</dbReference>
<keyword evidence="16" id="KW-1185">Reference proteome</keyword>
<keyword evidence="5 11" id="KW-0067">ATP-binding</keyword>
<dbReference type="Pfam" id="PF00580">
    <property type="entry name" value="UvrD-helicase"/>
    <property type="match status" value="1"/>
</dbReference>
<evidence type="ECO:0000256" key="7">
    <source>
        <dbReference type="ARBA" id="ARBA00023235"/>
    </source>
</evidence>
<evidence type="ECO:0000256" key="12">
    <source>
        <dbReference type="SAM" id="MobiDB-lite"/>
    </source>
</evidence>
<dbReference type="GO" id="GO:0005524">
    <property type="term" value="F:ATP binding"/>
    <property type="evidence" value="ECO:0007669"/>
    <property type="project" value="UniProtKB-UniRule"/>
</dbReference>
<dbReference type="GO" id="GO:0043138">
    <property type="term" value="F:3'-5' DNA helicase activity"/>
    <property type="evidence" value="ECO:0007669"/>
    <property type="project" value="UniProtKB-EC"/>
</dbReference>
<name>A0A6P1MDS6_9FIRM</name>
<keyword evidence="7" id="KW-0413">Isomerase</keyword>
<accession>A0A6P1MDS6</accession>
<evidence type="ECO:0000313" key="15">
    <source>
        <dbReference type="EMBL" id="QHI72839.1"/>
    </source>
</evidence>
<evidence type="ECO:0000256" key="3">
    <source>
        <dbReference type="ARBA" id="ARBA00022801"/>
    </source>
</evidence>
<dbReference type="PANTHER" id="PTHR11070">
    <property type="entry name" value="UVRD / RECB / PCRA DNA HELICASE FAMILY MEMBER"/>
    <property type="match status" value="1"/>
</dbReference>
<dbReference type="Proteomes" id="UP000463883">
    <property type="component" value="Chromosome"/>
</dbReference>
<dbReference type="SUPFAM" id="SSF52540">
    <property type="entry name" value="P-loop containing nucleoside triphosphate hydrolases"/>
    <property type="match status" value="1"/>
</dbReference>
<comment type="similarity">
    <text evidence="1">Belongs to the helicase family. UvrD subfamily.</text>
</comment>
<dbReference type="PROSITE" id="PS51198">
    <property type="entry name" value="UVRD_HELICASE_ATP_BIND"/>
    <property type="match status" value="1"/>
</dbReference>
<dbReference type="EMBL" id="CP047591">
    <property type="protein sequence ID" value="QHI72839.1"/>
    <property type="molecule type" value="Genomic_DNA"/>
</dbReference>
<dbReference type="AlphaFoldDB" id="A0A6P1MDS6"/>
<gene>
    <name evidence="15" type="ORF">Ami3637_10860</name>
</gene>
<keyword evidence="6" id="KW-0238">DNA-binding</keyword>
<dbReference type="KEGG" id="amic:Ami3637_10860"/>
<comment type="catalytic activity">
    <reaction evidence="10">
        <text>ATP + H2O = ADP + phosphate + H(+)</text>
        <dbReference type="Rhea" id="RHEA:13065"/>
        <dbReference type="ChEBI" id="CHEBI:15377"/>
        <dbReference type="ChEBI" id="CHEBI:15378"/>
        <dbReference type="ChEBI" id="CHEBI:30616"/>
        <dbReference type="ChEBI" id="CHEBI:43474"/>
        <dbReference type="ChEBI" id="CHEBI:456216"/>
        <dbReference type="EC" id="5.6.2.4"/>
    </reaction>
</comment>
<evidence type="ECO:0000256" key="10">
    <source>
        <dbReference type="ARBA" id="ARBA00048988"/>
    </source>
</evidence>
<evidence type="ECO:0000256" key="8">
    <source>
        <dbReference type="ARBA" id="ARBA00034617"/>
    </source>
</evidence>
<reference evidence="15 16" key="1">
    <citation type="submission" date="2020-01" db="EMBL/GenBank/DDBJ databases">
        <title>Genomic analysis of Aminipila sp. CBA3637.</title>
        <authorList>
            <person name="Kim Y.B."/>
            <person name="Roh S.W."/>
        </authorList>
    </citation>
    <scope>NUCLEOTIDE SEQUENCE [LARGE SCALE GENOMIC DNA]</scope>
    <source>
        <strain evidence="15 16">CBA3637</strain>
    </source>
</reference>
<dbReference type="GO" id="GO:0003677">
    <property type="term" value="F:DNA binding"/>
    <property type="evidence" value="ECO:0007669"/>
    <property type="project" value="UniProtKB-KW"/>
</dbReference>
<dbReference type="EC" id="5.6.2.4" evidence="9"/>
<protein>
    <recommendedName>
        <fullName evidence="9">DNA 3'-5' helicase</fullName>
        <ecNumber evidence="9">5.6.2.4</ecNumber>
    </recommendedName>
</protein>
<dbReference type="InterPro" id="IPR000212">
    <property type="entry name" value="DNA_helicase_UvrD/REP"/>
</dbReference>
<comment type="catalytic activity">
    <reaction evidence="8">
        <text>Couples ATP hydrolysis with the unwinding of duplex DNA by translocating in the 3'-5' direction.</text>
        <dbReference type="EC" id="5.6.2.4"/>
    </reaction>
</comment>
<dbReference type="InterPro" id="IPR013986">
    <property type="entry name" value="DExx_box_DNA_helicase_dom_sf"/>
</dbReference>
<evidence type="ECO:0000256" key="2">
    <source>
        <dbReference type="ARBA" id="ARBA00022741"/>
    </source>
</evidence>
<feature type="domain" description="UvrD-like helicase C-terminal" evidence="14">
    <location>
        <begin position="285"/>
        <end position="559"/>
    </location>
</feature>
<dbReference type="Gene3D" id="1.10.486.10">
    <property type="entry name" value="PCRA, domain 4"/>
    <property type="match status" value="1"/>
</dbReference>
<evidence type="ECO:0000256" key="6">
    <source>
        <dbReference type="ARBA" id="ARBA00023125"/>
    </source>
</evidence>
<dbReference type="GO" id="GO:0005829">
    <property type="term" value="C:cytosol"/>
    <property type="evidence" value="ECO:0007669"/>
    <property type="project" value="TreeGrafter"/>
</dbReference>
<dbReference type="Gene3D" id="1.10.10.160">
    <property type="match status" value="1"/>
</dbReference>
<feature type="binding site" evidence="11">
    <location>
        <begin position="26"/>
        <end position="33"/>
    </location>
    <ligand>
        <name>ATP</name>
        <dbReference type="ChEBI" id="CHEBI:30616"/>
    </ligand>
</feature>
<dbReference type="Pfam" id="PF21196">
    <property type="entry name" value="PcrA_UvrD_tudor"/>
    <property type="match status" value="1"/>
</dbReference>
<dbReference type="GO" id="GO:0000725">
    <property type="term" value="P:recombinational repair"/>
    <property type="evidence" value="ECO:0007669"/>
    <property type="project" value="TreeGrafter"/>
</dbReference>
<dbReference type="RefSeq" id="WP_162362606.1">
    <property type="nucleotide sequence ID" value="NZ_CP047591.1"/>
</dbReference>
<dbReference type="CDD" id="cd17932">
    <property type="entry name" value="DEXQc_UvrD"/>
    <property type="match status" value="1"/>
</dbReference>
<evidence type="ECO:0000259" key="14">
    <source>
        <dbReference type="PROSITE" id="PS51217"/>
    </source>
</evidence>
<evidence type="ECO:0000259" key="13">
    <source>
        <dbReference type="PROSITE" id="PS51198"/>
    </source>
</evidence>
<dbReference type="FunFam" id="1.10.486.10:FF:000003">
    <property type="entry name" value="ATP-dependent DNA helicase"/>
    <property type="match status" value="1"/>
</dbReference>
<dbReference type="InterPro" id="IPR027417">
    <property type="entry name" value="P-loop_NTPase"/>
</dbReference>
<keyword evidence="3 11" id="KW-0378">Hydrolase</keyword>
<dbReference type="InterPro" id="IPR014017">
    <property type="entry name" value="DNA_helicase_UvrD-like_C"/>
</dbReference>
<dbReference type="Pfam" id="PF13361">
    <property type="entry name" value="UvrD_C"/>
    <property type="match status" value="1"/>
</dbReference>
<keyword evidence="2 11" id="KW-0547">Nucleotide-binding</keyword>
<dbReference type="GO" id="GO:0033202">
    <property type="term" value="C:DNA helicase complex"/>
    <property type="evidence" value="ECO:0007669"/>
    <property type="project" value="TreeGrafter"/>
</dbReference>
<feature type="domain" description="UvrD-like helicase ATP-binding" evidence="13">
    <location>
        <begin position="5"/>
        <end position="284"/>
    </location>
</feature>
<dbReference type="PANTHER" id="PTHR11070:SF2">
    <property type="entry name" value="ATP-DEPENDENT DNA HELICASE SRS2"/>
    <property type="match status" value="1"/>
</dbReference>
<dbReference type="GO" id="GO:0016787">
    <property type="term" value="F:hydrolase activity"/>
    <property type="evidence" value="ECO:0007669"/>
    <property type="project" value="UniProtKB-UniRule"/>
</dbReference>
<evidence type="ECO:0000313" key="16">
    <source>
        <dbReference type="Proteomes" id="UP000463883"/>
    </source>
</evidence>
<evidence type="ECO:0000256" key="5">
    <source>
        <dbReference type="ARBA" id="ARBA00022840"/>
    </source>
</evidence>
<dbReference type="PROSITE" id="PS51217">
    <property type="entry name" value="UVRD_HELICASE_CTER"/>
    <property type="match status" value="1"/>
</dbReference>
<evidence type="ECO:0000256" key="1">
    <source>
        <dbReference type="ARBA" id="ARBA00009922"/>
    </source>
</evidence>
<evidence type="ECO:0000256" key="4">
    <source>
        <dbReference type="ARBA" id="ARBA00022806"/>
    </source>
</evidence>